<dbReference type="InterPro" id="IPR019103">
    <property type="entry name" value="Peptidase_aspartic_DDI1-type"/>
</dbReference>
<name>A0A7E4VJB6_PANRE</name>
<organism evidence="8 9">
    <name type="scientific">Panagrellus redivivus</name>
    <name type="common">Microworm</name>
    <dbReference type="NCBI Taxonomy" id="6233"/>
    <lineage>
        <taxon>Eukaryota</taxon>
        <taxon>Metazoa</taxon>
        <taxon>Ecdysozoa</taxon>
        <taxon>Nematoda</taxon>
        <taxon>Chromadorea</taxon>
        <taxon>Rhabditida</taxon>
        <taxon>Tylenchina</taxon>
        <taxon>Panagrolaimomorpha</taxon>
        <taxon>Panagrolaimoidea</taxon>
        <taxon>Panagrolaimidae</taxon>
        <taxon>Panagrellus</taxon>
    </lineage>
</organism>
<dbReference type="InterPro" id="IPR015940">
    <property type="entry name" value="UBA"/>
</dbReference>
<evidence type="ECO:0000313" key="8">
    <source>
        <dbReference type="Proteomes" id="UP000492821"/>
    </source>
</evidence>
<evidence type="ECO:0000256" key="1">
    <source>
        <dbReference type="ARBA" id="ARBA00009136"/>
    </source>
</evidence>
<evidence type="ECO:0000256" key="5">
    <source>
        <dbReference type="SAM" id="MobiDB-lite"/>
    </source>
</evidence>
<evidence type="ECO:0000256" key="3">
    <source>
        <dbReference type="ARBA" id="ARBA00022750"/>
    </source>
</evidence>
<dbReference type="GO" id="GO:0006508">
    <property type="term" value="P:proteolysis"/>
    <property type="evidence" value="ECO:0007669"/>
    <property type="project" value="UniProtKB-KW"/>
</dbReference>
<dbReference type="SUPFAM" id="SSF50630">
    <property type="entry name" value="Acid proteases"/>
    <property type="match status" value="1"/>
</dbReference>
<dbReference type="GO" id="GO:0004190">
    <property type="term" value="F:aspartic-type endopeptidase activity"/>
    <property type="evidence" value="ECO:0007669"/>
    <property type="project" value="UniProtKB-KW"/>
</dbReference>
<sequence>MFLSYTLDNENFATVEVSDDLDVESLMTLVVADNPLLLNVPRNTFYILVNGRRHHLSDGIVKKKLTDLGIGNNDMLMILRVPSSSAPAPSSSSSANASPYGASSSMAGNAPVKALFSNLVKSIKVPPKVQKPQTNQERLEKMSTQVHTKEFEEETRKIFGVMSHPVAAIRYKDDLPLTVAAYAKDPTNFAAFLEAHKADRIAYFRKFLLTSDPNSVEGQKLIAEFINRDNHQRQYEKAMNEMPEAFVHHLMLYIKIKINGSDFIGFIDTGAQCTTMTTAQVAHCHYENKVDKSFATALNGIGGQQVSVGRIHCVDFEFGTHSVKAPVQVVERLGEEVLIGLDTLRRHGACVDLTKNCLRLEKDGVEVPFLTEHEYREECKRLGLQCNVPMGDESPIPKTEVDSEKLAHLVELGYDVEAAKKSLAKAHNNLVAAAEYLETEKGRQQAGIDEPMDQA</sequence>
<dbReference type="WBParaSite" id="Pan_g21630.t1">
    <property type="protein sequence ID" value="Pan_g21630.t1"/>
    <property type="gene ID" value="Pan_g21630"/>
</dbReference>
<reference evidence="8" key="1">
    <citation type="journal article" date="2013" name="Genetics">
        <title>The draft genome and transcriptome of Panagrellus redivivus are shaped by the harsh demands of a free-living lifestyle.</title>
        <authorList>
            <person name="Srinivasan J."/>
            <person name="Dillman A.R."/>
            <person name="Macchietto M.G."/>
            <person name="Heikkinen L."/>
            <person name="Lakso M."/>
            <person name="Fracchia K.M."/>
            <person name="Antoshechkin I."/>
            <person name="Mortazavi A."/>
            <person name="Wong G."/>
            <person name="Sternberg P.W."/>
        </authorList>
    </citation>
    <scope>NUCLEOTIDE SEQUENCE [LARGE SCALE GENOMIC DNA]</scope>
    <source>
        <strain evidence="8">MT8872</strain>
    </source>
</reference>
<dbReference type="Proteomes" id="UP000492821">
    <property type="component" value="Unassembled WGS sequence"/>
</dbReference>
<dbReference type="InterPro" id="IPR001995">
    <property type="entry name" value="Peptidase_A2_cat"/>
</dbReference>
<dbReference type="Pfam" id="PF00627">
    <property type="entry name" value="UBA"/>
    <property type="match status" value="1"/>
</dbReference>
<evidence type="ECO:0000256" key="2">
    <source>
        <dbReference type="ARBA" id="ARBA00022670"/>
    </source>
</evidence>
<dbReference type="Pfam" id="PF09668">
    <property type="entry name" value="Asp_protease"/>
    <property type="match status" value="1"/>
</dbReference>
<dbReference type="SMART" id="SM00165">
    <property type="entry name" value="UBA"/>
    <property type="match status" value="1"/>
</dbReference>
<comment type="similarity">
    <text evidence="1">Belongs to the DDI1 family.</text>
</comment>
<evidence type="ECO:0000259" key="6">
    <source>
        <dbReference type="PROSITE" id="PS50030"/>
    </source>
</evidence>
<feature type="domain" description="UBA" evidence="6">
    <location>
        <begin position="400"/>
        <end position="440"/>
    </location>
</feature>
<feature type="compositionally biased region" description="Basic and acidic residues" evidence="5">
    <location>
        <begin position="137"/>
        <end position="147"/>
    </location>
</feature>
<dbReference type="PANTHER" id="PTHR12917:SF1">
    <property type="entry name" value="AT13091P"/>
    <property type="match status" value="1"/>
</dbReference>
<dbReference type="InterPro" id="IPR021109">
    <property type="entry name" value="Peptidase_aspartic_dom_sf"/>
</dbReference>
<dbReference type="AlphaFoldDB" id="A0A7E4VJB6"/>
<accession>A0A7E4VJB6</accession>
<feature type="domain" description="Peptidase A2" evidence="7">
    <location>
        <begin position="263"/>
        <end position="303"/>
    </location>
</feature>
<feature type="region of interest" description="Disordered" evidence="5">
    <location>
        <begin position="127"/>
        <end position="147"/>
    </location>
</feature>
<dbReference type="Gene3D" id="2.40.70.10">
    <property type="entry name" value="Acid Proteases"/>
    <property type="match status" value="1"/>
</dbReference>
<proteinExistence type="inferred from homology"/>
<evidence type="ECO:0000259" key="7">
    <source>
        <dbReference type="PROSITE" id="PS50175"/>
    </source>
</evidence>
<dbReference type="InterPro" id="IPR009060">
    <property type="entry name" value="UBA-like_sf"/>
</dbReference>
<dbReference type="PROSITE" id="PS50030">
    <property type="entry name" value="UBA"/>
    <property type="match status" value="1"/>
</dbReference>
<dbReference type="Gene3D" id="1.10.8.10">
    <property type="entry name" value="DNA helicase RuvA subunit, C-terminal domain"/>
    <property type="match status" value="1"/>
</dbReference>
<reference evidence="9" key="2">
    <citation type="submission" date="2020-10" db="UniProtKB">
        <authorList>
            <consortium name="WormBaseParasite"/>
        </authorList>
    </citation>
    <scope>IDENTIFICATION</scope>
</reference>
<keyword evidence="3" id="KW-0064">Aspartyl protease</keyword>
<evidence type="ECO:0000256" key="4">
    <source>
        <dbReference type="ARBA" id="ARBA00022801"/>
    </source>
</evidence>
<dbReference type="SUPFAM" id="SSF46934">
    <property type="entry name" value="UBA-like"/>
    <property type="match status" value="1"/>
</dbReference>
<dbReference type="Gene3D" id="3.10.20.90">
    <property type="entry name" value="Phosphatidylinositol 3-kinase Catalytic Subunit, Chain A, domain 1"/>
    <property type="match status" value="1"/>
</dbReference>
<dbReference type="PROSITE" id="PS50175">
    <property type="entry name" value="ASP_PROT_RETROV"/>
    <property type="match status" value="1"/>
</dbReference>
<keyword evidence="8" id="KW-1185">Reference proteome</keyword>
<keyword evidence="4" id="KW-0378">Hydrolase</keyword>
<dbReference type="PANTHER" id="PTHR12917">
    <property type="entry name" value="ASPARTYL PROTEASE DDI-RELATED"/>
    <property type="match status" value="1"/>
</dbReference>
<keyword evidence="2" id="KW-0645">Protease</keyword>
<evidence type="ECO:0000313" key="9">
    <source>
        <dbReference type="WBParaSite" id="Pan_g21630.t1"/>
    </source>
</evidence>
<protein>
    <submittedName>
        <fullName evidence="9">UBA domain-containing protein</fullName>
    </submittedName>
</protein>